<dbReference type="GO" id="GO:0005886">
    <property type="term" value="C:plasma membrane"/>
    <property type="evidence" value="ECO:0007669"/>
    <property type="project" value="UniProtKB-SubCell"/>
</dbReference>
<dbReference type="Proteomes" id="UP000306602">
    <property type="component" value="Unassembled WGS sequence"/>
</dbReference>
<evidence type="ECO:0000259" key="10">
    <source>
        <dbReference type="Pfam" id="PF10099"/>
    </source>
</evidence>
<dbReference type="InterPro" id="IPR041916">
    <property type="entry name" value="Anti_sigma_zinc_sf"/>
</dbReference>
<protein>
    <recommendedName>
        <fullName evidence="8">Regulator of SigK</fullName>
    </recommendedName>
    <alternativeName>
        <fullName evidence="7">Sigma-K anti-sigma factor RskA</fullName>
    </alternativeName>
</protein>
<evidence type="ECO:0000256" key="1">
    <source>
        <dbReference type="ARBA" id="ARBA00004167"/>
    </source>
</evidence>
<keyword evidence="3" id="KW-1003">Cell membrane</keyword>
<feature type="domain" description="Anti-sigma K factor RskA C-terminal" evidence="10">
    <location>
        <begin position="99"/>
        <end position="219"/>
    </location>
</feature>
<evidence type="ECO:0000313" key="12">
    <source>
        <dbReference type="Proteomes" id="UP000306602"/>
    </source>
</evidence>
<dbReference type="PANTHER" id="PTHR37461:SF1">
    <property type="entry name" value="ANTI-SIGMA-K FACTOR RSKA"/>
    <property type="match status" value="1"/>
</dbReference>
<evidence type="ECO:0000256" key="5">
    <source>
        <dbReference type="ARBA" id="ARBA00022989"/>
    </source>
</evidence>
<dbReference type="AlphaFoldDB" id="A0A4S4NGB5"/>
<keyword evidence="12" id="KW-1185">Reference proteome</keyword>
<dbReference type="OrthoDB" id="9816387at2"/>
<dbReference type="RefSeq" id="WP_136461530.1">
    <property type="nucleotide sequence ID" value="NZ_SRKY01000001.1"/>
</dbReference>
<gene>
    <name evidence="11" type="ORF">E4Z66_03460</name>
</gene>
<keyword evidence="6 9" id="KW-0472">Membrane</keyword>
<dbReference type="InterPro" id="IPR051474">
    <property type="entry name" value="Anti-sigma-K/W_factor"/>
</dbReference>
<sequence>MSETEDHSDDIALAGEYVLHLLNAADRRAVEARLTTDPVLRRLVRDFETQFAPMAEDIPEVVPPAALKARIEARLFDKPRKERRSIWRWILGGTLAIGVLAGALVMAPRLMDMGAPAPAMTATVAAEDGSLVVAARFIRETGMLDIERQAGGALPGRVLELWLIADGAEAPVSLGVLPPDGTAQITVPAALAGQLSGGLLAISDEPPGGSPTGAPTGAVLAAGPVIDA</sequence>
<reference evidence="11 12" key="1">
    <citation type="submission" date="2019-04" db="EMBL/GenBank/DDBJ databases">
        <title>Shimia ponticola sp. nov., isolated from seawater.</title>
        <authorList>
            <person name="Kim Y.-O."/>
            <person name="Yoon J.-H."/>
        </authorList>
    </citation>
    <scope>NUCLEOTIDE SEQUENCE [LARGE SCALE GENOMIC DNA]</scope>
    <source>
        <strain evidence="11 12">MYP11</strain>
    </source>
</reference>
<name>A0A4S4NGB5_9RHOB</name>
<dbReference type="EMBL" id="SRKY01000001">
    <property type="protein sequence ID" value="THH38639.1"/>
    <property type="molecule type" value="Genomic_DNA"/>
</dbReference>
<evidence type="ECO:0000256" key="9">
    <source>
        <dbReference type="SAM" id="Phobius"/>
    </source>
</evidence>
<dbReference type="Gene3D" id="1.10.10.1320">
    <property type="entry name" value="Anti-sigma factor, zinc-finger domain"/>
    <property type="match status" value="1"/>
</dbReference>
<dbReference type="InterPro" id="IPR018764">
    <property type="entry name" value="RskA_C"/>
</dbReference>
<feature type="transmembrane region" description="Helical" evidence="9">
    <location>
        <begin position="86"/>
        <end position="107"/>
    </location>
</feature>
<keyword evidence="4 9" id="KW-0812">Transmembrane</keyword>
<organism evidence="11 12">
    <name type="scientific">Aliishimia ponticola</name>
    <dbReference type="NCBI Taxonomy" id="2499833"/>
    <lineage>
        <taxon>Bacteria</taxon>
        <taxon>Pseudomonadati</taxon>
        <taxon>Pseudomonadota</taxon>
        <taxon>Alphaproteobacteria</taxon>
        <taxon>Rhodobacterales</taxon>
        <taxon>Paracoccaceae</taxon>
        <taxon>Aliishimia</taxon>
    </lineage>
</organism>
<evidence type="ECO:0000256" key="4">
    <source>
        <dbReference type="ARBA" id="ARBA00022692"/>
    </source>
</evidence>
<evidence type="ECO:0000313" key="11">
    <source>
        <dbReference type="EMBL" id="THH38639.1"/>
    </source>
</evidence>
<accession>A0A4S4NGB5</accession>
<comment type="caution">
    <text evidence="11">The sequence shown here is derived from an EMBL/GenBank/DDBJ whole genome shotgun (WGS) entry which is preliminary data.</text>
</comment>
<dbReference type="PANTHER" id="PTHR37461">
    <property type="entry name" value="ANTI-SIGMA-K FACTOR RSKA"/>
    <property type="match status" value="1"/>
</dbReference>
<dbReference type="Pfam" id="PF10099">
    <property type="entry name" value="RskA_C"/>
    <property type="match status" value="1"/>
</dbReference>
<evidence type="ECO:0000256" key="3">
    <source>
        <dbReference type="ARBA" id="ARBA00022475"/>
    </source>
</evidence>
<evidence type="ECO:0000256" key="7">
    <source>
        <dbReference type="ARBA" id="ARBA00029829"/>
    </source>
</evidence>
<evidence type="ECO:0000256" key="6">
    <source>
        <dbReference type="ARBA" id="ARBA00023136"/>
    </source>
</evidence>
<dbReference type="GO" id="GO:0006417">
    <property type="term" value="P:regulation of translation"/>
    <property type="evidence" value="ECO:0007669"/>
    <property type="project" value="TreeGrafter"/>
</dbReference>
<comment type="subcellular location">
    <subcellularLocation>
        <location evidence="2">Cell membrane</location>
    </subcellularLocation>
    <subcellularLocation>
        <location evidence="1">Membrane</location>
        <topology evidence="1">Single-pass membrane protein</topology>
    </subcellularLocation>
</comment>
<dbReference type="GO" id="GO:0016989">
    <property type="term" value="F:sigma factor antagonist activity"/>
    <property type="evidence" value="ECO:0007669"/>
    <property type="project" value="TreeGrafter"/>
</dbReference>
<proteinExistence type="predicted"/>
<keyword evidence="5 9" id="KW-1133">Transmembrane helix</keyword>
<evidence type="ECO:0000256" key="2">
    <source>
        <dbReference type="ARBA" id="ARBA00004236"/>
    </source>
</evidence>
<evidence type="ECO:0000256" key="8">
    <source>
        <dbReference type="ARBA" id="ARBA00030803"/>
    </source>
</evidence>